<reference evidence="3 4" key="1">
    <citation type="submission" date="2017-10" db="EMBL/GenBank/DDBJ databases">
        <title>Comparative genomics in systemic dimorphic fungi from Ajellomycetaceae.</title>
        <authorList>
            <person name="Munoz J.F."/>
            <person name="Mcewen J.G."/>
            <person name="Clay O.K."/>
            <person name="Cuomo C.A."/>
        </authorList>
    </citation>
    <scope>NUCLEOTIDE SEQUENCE [LARGE SCALE GENOMIC DNA]</scope>
    <source>
        <strain evidence="3 4">UAMH7299</strain>
    </source>
</reference>
<keyword evidence="4" id="KW-1185">Reference proteome</keyword>
<dbReference type="PROSITE" id="PS50003">
    <property type="entry name" value="PH_DOMAIN"/>
    <property type="match status" value="2"/>
</dbReference>
<feature type="region of interest" description="Disordered" evidence="1">
    <location>
        <begin position="154"/>
        <end position="275"/>
    </location>
</feature>
<evidence type="ECO:0000313" key="3">
    <source>
        <dbReference type="EMBL" id="PGH19446.1"/>
    </source>
</evidence>
<sequence>MSLRIDSQVGGSFQQGNQSLSSSPILRNGQLNLDTFSPVNRNGSFAFDQVLMSGKIFRRRKSKHAFKASWKPGHLVLRPNLLSLYKDEEEVELRLSITLSDVTAVALVKPPGSKRENTFGIYTPSKNYRFQASSQDDAELWVECIRNEFSSESPDTLLANAGRNGTDRPGKVEDSASEMTDLDDHMGMPRSPSFLRAGSASRRPTSGMLSHTQDYSGNEITSYSDFSDVPVSPTPQRSTVSLPKFDPHSLSPSSPLDCRPSLQRQSSQTSDTGPTDIDLERVICHGYLLCLKSKKGVRQWKKLWVVLRPHNLYFYKDEQEYSAVKIISMDQIINAAEIDPMSRSKNFCLQIIAEDRTYRFCAPDEEALAKWLGSLKSVLVKKDQDVRKSKAVAGPSAATATTTGPAPLRL</sequence>
<dbReference type="PANTHER" id="PTHR14336">
    <property type="entry name" value="TANDEM PH DOMAIN CONTAINING PROTEIN"/>
    <property type="match status" value="1"/>
</dbReference>
<gene>
    <name evidence="3" type="ORF">AJ80_03947</name>
</gene>
<dbReference type="InterPro" id="IPR051707">
    <property type="entry name" value="PI-Interact_SigTrans_Reg"/>
</dbReference>
<dbReference type="SUPFAM" id="SSF50729">
    <property type="entry name" value="PH domain-like"/>
    <property type="match status" value="2"/>
</dbReference>
<dbReference type="InterPro" id="IPR001849">
    <property type="entry name" value="PH_domain"/>
</dbReference>
<feature type="compositionally biased region" description="Polar residues" evidence="1">
    <location>
        <begin position="202"/>
        <end position="225"/>
    </location>
</feature>
<dbReference type="PANTHER" id="PTHR14336:SF8">
    <property type="entry name" value="PROTEIN OPY1"/>
    <property type="match status" value="1"/>
</dbReference>
<feature type="region of interest" description="Disordered" evidence="1">
    <location>
        <begin position="1"/>
        <end position="21"/>
    </location>
</feature>
<dbReference type="SMART" id="SM00233">
    <property type="entry name" value="PH"/>
    <property type="match status" value="2"/>
</dbReference>
<dbReference type="Proteomes" id="UP000224634">
    <property type="component" value="Unassembled WGS sequence"/>
</dbReference>
<comment type="caution">
    <text evidence="3">The sequence shown here is derived from an EMBL/GenBank/DDBJ whole genome shotgun (WGS) entry which is preliminary data.</text>
</comment>
<evidence type="ECO:0000313" key="4">
    <source>
        <dbReference type="Proteomes" id="UP000224634"/>
    </source>
</evidence>
<dbReference type="EMBL" id="PDNA01000047">
    <property type="protein sequence ID" value="PGH19446.1"/>
    <property type="molecule type" value="Genomic_DNA"/>
</dbReference>
<dbReference type="Pfam" id="PF00169">
    <property type="entry name" value="PH"/>
    <property type="match status" value="2"/>
</dbReference>
<protein>
    <recommendedName>
        <fullName evidence="2">PH domain-containing protein</fullName>
    </recommendedName>
</protein>
<name>A0A2B7YD42_POLH7</name>
<dbReference type="AlphaFoldDB" id="A0A2B7YD42"/>
<feature type="domain" description="PH" evidence="2">
    <location>
        <begin position="281"/>
        <end position="380"/>
    </location>
</feature>
<evidence type="ECO:0000256" key="1">
    <source>
        <dbReference type="SAM" id="MobiDB-lite"/>
    </source>
</evidence>
<proteinExistence type="predicted"/>
<dbReference type="InterPro" id="IPR011993">
    <property type="entry name" value="PH-like_dom_sf"/>
</dbReference>
<dbReference type="CDD" id="cd13299">
    <property type="entry name" value="PH2_PH_fungal"/>
    <property type="match status" value="1"/>
</dbReference>
<feature type="domain" description="PH" evidence="2">
    <location>
        <begin position="49"/>
        <end position="150"/>
    </location>
</feature>
<evidence type="ECO:0000259" key="2">
    <source>
        <dbReference type="PROSITE" id="PS50003"/>
    </source>
</evidence>
<accession>A0A2B7YD42</accession>
<feature type="compositionally biased region" description="Polar residues" evidence="1">
    <location>
        <begin position="9"/>
        <end position="21"/>
    </location>
</feature>
<feature type="compositionally biased region" description="Polar residues" evidence="1">
    <location>
        <begin position="262"/>
        <end position="273"/>
    </location>
</feature>
<organism evidence="3 4">
    <name type="scientific">Polytolypa hystricis (strain UAMH7299)</name>
    <dbReference type="NCBI Taxonomy" id="1447883"/>
    <lineage>
        <taxon>Eukaryota</taxon>
        <taxon>Fungi</taxon>
        <taxon>Dikarya</taxon>
        <taxon>Ascomycota</taxon>
        <taxon>Pezizomycotina</taxon>
        <taxon>Eurotiomycetes</taxon>
        <taxon>Eurotiomycetidae</taxon>
        <taxon>Onygenales</taxon>
        <taxon>Onygenales incertae sedis</taxon>
        <taxon>Polytolypa</taxon>
    </lineage>
</organism>
<dbReference type="OrthoDB" id="2157866at2759"/>
<dbReference type="STRING" id="1447883.A0A2B7YD42"/>
<dbReference type="Gene3D" id="2.30.29.30">
    <property type="entry name" value="Pleckstrin-homology domain (PH domain)/Phosphotyrosine-binding domain (PTB)"/>
    <property type="match status" value="2"/>
</dbReference>
<feature type="compositionally biased region" description="Basic and acidic residues" evidence="1">
    <location>
        <begin position="165"/>
        <end position="174"/>
    </location>
</feature>